<reference evidence="2" key="1">
    <citation type="submission" date="2022-11" db="EMBL/GenBank/DDBJ databases">
        <authorList>
            <person name="Petersen C."/>
        </authorList>
    </citation>
    <scope>NUCLEOTIDE SEQUENCE</scope>
    <source>
        <strain evidence="2">IBT 16849</strain>
    </source>
</reference>
<feature type="compositionally biased region" description="Basic and acidic residues" evidence="1">
    <location>
        <begin position="231"/>
        <end position="242"/>
    </location>
</feature>
<feature type="region of interest" description="Disordered" evidence="1">
    <location>
        <begin position="157"/>
        <end position="256"/>
    </location>
</feature>
<accession>A0A9W9MSR9</accession>
<feature type="compositionally biased region" description="Low complexity" evidence="1">
    <location>
        <begin position="176"/>
        <end position="188"/>
    </location>
</feature>
<evidence type="ECO:0000256" key="1">
    <source>
        <dbReference type="SAM" id="MobiDB-lite"/>
    </source>
</evidence>
<name>A0A9W9MSR9_9EURO</name>
<gene>
    <name evidence="2" type="ORF">N7472_003264</name>
</gene>
<protein>
    <submittedName>
        <fullName evidence="2">Uncharacterized protein</fullName>
    </submittedName>
</protein>
<dbReference type="OrthoDB" id="4366798at2759"/>
<proteinExistence type="predicted"/>
<dbReference type="EMBL" id="JAPQKP010000002">
    <property type="protein sequence ID" value="KAJ5206816.1"/>
    <property type="molecule type" value="Genomic_DNA"/>
</dbReference>
<dbReference type="Proteomes" id="UP001150879">
    <property type="component" value="Unassembled WGS sequence"/>
</dbReference>
<evidence type="ECO:0000313" key="3">
    <source>
        <dbReference type="Proteomes" id="UP001150879"/>
    </source>
</evidence>
<feature type="compositionally biased region" description="Low complexity" evidence="1">
    <location>
        <begin position="214"/>
        <end position="226"/>
    </location>
</feature>
<sequence>MANHTSYTQLGVDVNSHLDYCKGGQWHWDSWRVGYEPRALFTTLSAEYNTIKWPISEPNAWHSDVKEILGEANNKDEFLARLKERQEKRSRESQQAWEKIKEWLGDPHHWDNPPDGDILWIRFLRFCRFGSYDHFINYFGTYEKYPSSTQPQLSNIIETHPAKPPQPKKKAKGNMAASSGVAKSSSKASKVKPERDSSEQGGVQPKKKGKEKMAASAGVVKSSSRASKVKPGRDSGEQDGVRRSARLQKRVEQARQ</sequence>
<comment type="caution">
    <text evidence="2">The sequence shown here is derived from an EMBL/GenBank/DDBJ whole genome shotgun (WGS) entry which is preliminary data.</text>
</comment>
<evidence type="ECO:0000313" key="2">
    <source>
        <dbReference type="EMBL" id="KAJ5206816.1"/>
    </source>
</evidence>
<keyword evidence="3" id="KW-1185">Reference proteome</keyword>
<organism evidence="2 3">
    <name type="scientific">Penicillium cf. griseofulvum</name>
    <dbReference type="NCBI Taxonomy" id="2972120"/>
    <lineage>
        <taxon>Eukaryota</taxon>
        <taxon>Fungi</taxon>
        <taxon>Dikarya</taxon>
        <taxon>Ascomycota</taxon>
        <taxon>Pezizomycotina</taxon>
        <taxon>Eurotiomycetes</taxon>
        <taxon>Eurotiomycetidae</taxon>
        <taxon>Eurotiales</taxon>
        <taxon>Aspergillaceae</taxon>
        <taxon>Penicillium</taxon>
    </lineage>
</organism>
<dbReference type="AlphaFoldDB" id="A0A9W9MSR9"/>
<reference evidence="2" key="2">
    <citation type="journal article" date="2023" name="IMA Fungus">
        <title>Comparative genomic study of the Penicillium genus elucidates a diverse pangenome and 15 lateral gene transfer events.</title>
        <authorList>
            <person name="Petersen C."/>
            <person name="Sorensen T."/>
            <person name="Nielsen M.R."/>
            <person name="Sondergaard T.E."/>
            <person name="Sorensen J.L."/>
            <person name="Fitzpatrick D.A."/>
            <person name="Frisvad J.C."/>
            <person name="Nielsen K.L."/>
        </authorList>
    </citation>
    <scope>NUCLEOTIDE SEQUENCE</scope>
    <source>
        <strain evidence="2">IBT 16849</strain>
    </source>
</reference>